<dbReference type="CDD" id="cd00882">
    <property type="entry name" value="Ras_like_GTPase"/>
    <property type="match status" value="1"/>
</dbReference>
<dbReference type="GeneID" id="38781477"/>
<evidence type="ECO:0000313" key="3">
    <source>
        <dbReference type="EMBL" id="GBE84560.1"/>
    </source>
</evidence>
<dbReference type="InterPro" id="IPR027417">
    <property type="entry name" value="P-loop_NTPase"/>
</dbReference>
<dbReference type="EMBL" id="BFAD01000006">
    <property type="protein sequence ID" value="GBE84560.1"/>
    <property type="molecule type" value="Genomic_DNA"/>
</dbReference>
<name>A0A401GQX1_9APHY</name>
<feature type="domain" description="G" evidence="2">
    <location>
        <begin position="19"/>
        <end position="112"/>
    </location>
</feature>
<sequence>MSKVRSLRADDISPEDAIIALMGPTGVGKSKFISAATQQGFDNVGHNLQSCTGEIRAIRVSRPTDSRNVVLVDTPGFDDTTRSDTEILKMIASWLSKTYKRHITLAGIIYMHRISDNRIAGTPLKNFSMFTKLCGPRAAQNVIIATTMWGRVPSDLGRRRERELQEKWWKPMLELGSATARFLDTFESAWSVIDSVLVRGSMPSPLLLQEEMVDLRLRLNQTEAGKTLYDTLQKLLAKQKEDLRTIRENEKMQDDSGILCVLVVRYNELEENIRKTCDDIREMRISLRTRILMFFTYRNHRAEKETCIRTAYEAITLQCLHAYIT</sequence>
<evidence type="ECO:0000256" key="1">
    <source>
        <dbReference type="SAM" id="Coils"/>
    </source>
</evidence>
<evidence type="ECO:0000259" key="2">
    <source>
        <dbReference type="Pfam" id="PF01926"/>
    </source>
</evidence>
<organism evidence="3 4">
    <name type="scientific">Sparassis crispa</name>
    <dbReference type="NCBI Taxonomy" id="139825"/>
    <lineage>
        <taxon>Eukaryota</taxon>
        <taxon>Fungi</taxon>
        <taxon>Dikarya</taxon>
        <taxon>Basidiomycota</taxon>
        <taxon>Agaricomycotina</taxon>
        <taxon>Agaricomycetes</taxon>
        <taxon>Polyporales</taxon>
        <taxon>Sparassidaceae</taxon>
        <taxon>Sparassis</taxon>
    </lineage>
</organism>
<reference evidence="3 4" key="1">
    <citation type="journal article" date="2018" name="Sci. Rep.">
        <title>Genome sequence of the cauliflower mushroom Sparassis crispa (Hanabiratake) and its association with beneficial usage.</title>
        <authorList>
            <person name="Kiyama R."/>
            <person name="Furutani Y."/>
            <person name="Kawaguchi K."/>
            <person name="Nakanishi T."/>
        </authorList>
    </citation>
    <scope>NUCLEOTIDE SEQUENCE [LARGE SCALE GENOMIC DNA]</scope>
</reference>
<dbReference type="Gene3D" id="3.40.50.300">
    <property type="entry name" value="P-loop containing nucleotide triphosphate hydrolases"/>
    <property type="match status" value="1"/>
</dbReference>
<feature type="coiled-coil region" evidence="1">
    <location>
        <begin position="229"/>
        <end position="286"/>
    </location>
</feature>
<dbReference type="Proteomes" id="UP000287166">
    <property type="component" value="Unassembled WGS sequence"/>
</dbReference>
<keyword evidence="1" id="KW-0175">Coiled coil</keyword>
<dbReference type="AlphaFoldDB" id="A0A401GQX1"/>
<dbReference type="OrthoDB" id="8954335at2759"/>
<dbReference type="STRING" id="139825.A0A401GQX1"/>
<dbReference type="RefSeq" id="XP_027615473.1">
    <property type="nucleotide sequence ID" value="XM_027759672.1"/>
</dbReference>
<keyword evidence="4" id="KW-1185">Reference proteome</keyword>
<evidence type="ECO:0000313" key="4">
    <source>
        <dbReference type="Proteomes" id="UP000287166"/>
    </source>
</evidence>
<proteinExistence type="predicted"/>
<dbReference type="InParanoid" id="A0A401GQX1"/>
<dbReference type="GO" id="GO:0005525">
    <property type="term" value="F:GTP binding"/>
    <property type="evidence" value="ECO:0007669"/>
    <property type="project" value="InterPro"/>
</dbReference>
<gene>
    <name evidence="3" type="ORF">SCP_0605390</name>
</gene>
<protein>
    <recommendedName>
        <fullName evidence="2">G domain-containing protein</fullName>
    </recommendedName>
</protein>
<dbReference type="InterPro" id="IPR006073">
    <property type="entry name" value="GTP-bd"/>
</dbReference>
<comment type="caution">
    <text evidence="3">The sequence shown here is derived from an EMBL/GenBank/DDBJ whole genome shotgun (WGS) entry which is preliminary data.</text>
</comment>
<accession>A0A401GQX1</accession>
<dbReference type="Pfam" id="PF01926">
    <property type="entry name" value="MMR_HSR1"/>
    <property type="match status" value="1"/>
</dbReference>
<dbReference type="SUPFAM" id="SSF52540">
    <property type="entry name" value="P-loop containing nucleoside triphosphate hydrolases"/>
    <property type="match status" value="1"/>
</dbReference>